<keyword evidence="2" id="KW-1185">Reference proteome</keyword>
<gene>
    <name evidence="1" type="ORF">TNS_ORF41</name>
</gene>
<sequence length="106" mass="12859">MFFYLSQTFFKDRVEGFLRENSRKRKENPKSPLLFPKRYKYNKILWMLKKGTPQKFRMQKGLISCSTAKNFPVQSFLRLRDENTEFFPFQDVKISLATLNERKHNI</sequence>
<organism evidence="1 2">
    <name type="scientific">Tunisvirus fontaine2</name>
    <dbReference type="NCBI Taxonomy" id="1421067"/>
    <lineage>
        <taxon>Viruses</taxon>
        <taxon>Varidnaviria</taxon>
        <taxon>Bamfordvirae</taxon>
        <taxon>Nucleocytoviricota</taxon>
        <taxon>Megaviricetes</taxon>
        <taxon>Pimascovirales</taxon>
        <taxon>Pimascovirales incertae sedis</taxon>
        <taxon>Marseilleviridae</taxon>
        <taxon>Losannavirus</taxon>
        <taxon>Losannavirus tunisense</taxon>
    </lineage>
</organism>
<protein>
    <submittedName>
        <fullName evidence="1">Uncharacterized protein</fullName>
    </submittedName>
</protein>
<reference evidence="1 2" key="1">
    <citation type="journal article" date="2014" name="Arch. Virol.">
        <title>Complete genome sequence of Tunisvirus, a new member of the proposed family Marseilleviridae.</title>
        <authorList>
            <person name="Aherfi S."/>
            <person name="Boughalmi M."/>
            <person name="Pagnier I."/>
            <person name="Fournous G."/>
            <person name="La Scola B."/>
            <person name="Raoult D."/>
            <person name="Colson P."/>
        </authorList>
    </citation>
    <scope>NUCLEOTIDE SEQUENCE [LARGE SCALE GENOMIC DNA]</scope>
    <source>
        <strain evidence="1 2">U484</strain>
    </source>
</reference>
<evidence type="ECO:0000313" key="1">
    <source>
        <dbReference type="EMBL" id="AHC54759.1"/>
    </source>
</evidence>
<dbReference type="EMBL" id="KF483846">
    <property type="protein sequence ID" value="AHC54759.1"/>
    <property type="molecule type" value="Genomic_DNA"/>
</dbReference>
<name>V9SFV1_9VIRU</name>
<accession>V9SFV1</accession>
<evidence type="ECO:0000313" key="2">
    <source>
        <dbReference type="Proteomes" id="UP000232615"/>
    </source>
</evidence>
<proteinExistence type="predicted"/>
<dbReference type="Proteomes" id="UP000232615">
    <property type="component" value="Segment"/>
</dbReference>